<keyword evidence="5" id="KW-0812">Transmembrane</keyword>
<feature type="compositionally biased region" description="Pro residues" evidence="4">
    <location>
        <begin position="1"/>
        <end position="10"/>
    </location>
</feature>
<evidence type="ECO:0000313" key="6">
    <source>
        <dbReference type="EMBL" id="GAB1312077.1"/>
    </source>
</evidence>
<evidence type="ECO:0000256" key="2">
    <source>
        <dbReference type="ARBA" id="ARBA00023043"/>
    </source>
</evidence>
<name>A0ABQ0G2X8_9PEZI</name>
<feature type="repeat" description="ANK" evidence="3">
    <location>
        <begin position="120"/>
        <end position="152"/>
    </location>
</feature>
<feature type="compositionally biased region" description="Basic and acidic residues" evidence="4">
    <location>
        <begin position="915"/>
        <end position="925"/>
    </location>
</feature>
<feature type="region of interest" description="Disordered" evidence="4">
    <location>
        <begin position="597"/>
        <end position="620"/>
    </location>
</feature>
<dbReference type="InterPro" id="IPR002523">
    <property type="entry name" value="MgTranspt_CorA/ZnTranspt_ZntB"/>
</dbReference>
<sequence>MSGVSPPEPSRVPSDATISNSVDPNPDANLDANPHPKPDPAPTPIVTLNEAFAELLETIAADHTSNDTIIEILTKHGALISKRDPYEKTVLHYAAEYGRVELVKWLLAKDKSLVNAADARKYTPLHLACQSSHHRVVDALIEAKANVAAETSGKWGPIHFAAQNGNSEIVSSLLKADPELHNTAKDTEQWGPLHWAVRNGHDAVVQQFLQTIKDINAKTDDGWTVMHFLAAEGQVKFLKTLLDKKADVNAQDVDGWTPLSVAVRWATGDNIKTVKAFLDLNDKSKELLGRPRVAQDAKFKETPLLDPNVPREASKIIPDHSTVKLDLGDKDGLTPLHLAALEGKTAVLKELIGARANILCKDNQGNTALHLAASGSMVEAIGILLGGGAKLDAKNTEDRTPLHAACLGGNPDAVKELIDWHSKLGIKSDMYAKDSRGRLPIHFAAEGGNWDLISSVLEPMGLSSEARDKDDMTLLHIAAEHGRYDVVKNLLKHRDAVVDAWTLEDRTPLHLAAANGKTEVAQLLLDYGADCDAIDVYNNTPLHFAAEGGHLGVVSMLFAEDADPIVVSHDGETPQSVALREGHDDVVAFFDNPKFEPKSQQGRDEVITRAKSKPTDPEGKFERTCTNFKSLLWIPSENKRYKRVSVWDMVYGDGLAGTKNQRRWVHLPANNVEWVEDLIQRIFAVDQRPIRQFRKTTKFIQKSFYQLGRDFPFRRPHFRRERPPDDPFEPGEMLSIVMPIIDVDLSNPAKAEMKKAGQRGSEEDTKDKKEPDQQLVRALNHFQDMEMLQELYSPSSWLHASRSLDQTYIESLTDKDLEQQNDDQVLFKYLKTTLARKEKEKANAVAPQYSAEISKPAEEVVGTKQKGESKSVEAKIHQGNLKLPLQLLKTSSNSSMTFGHRVAFSGEKPAAADPIIDRPKGEAKPHRMPPVHRTTSTPSIASSKRPRTGYDPMSSARTRILMVPQLWIWKIDEKNIITTFPERWDKDNQQTLVHSILSTMIHDGTLKFAETPVFSPNQNNFEQNSPEISAALSTVGDLPPQLDLDAQPGNDKIKSLQKSPGSYPASVDVNSPATDTIIEPGAMIKIIGNIFHACIHFPESTFQFFEPMTYGDAFANSIADISNDITTRYKNLEHSINKMNENFVEHVKQEMNQLIEINDIIGELGMITRVFQDQERIVIDFLAAKRSGKVAPKSNSSFETAFSHPALQYFKRLQEDATRVQQGITTLLDLRQRETNLEEAISTTEQSSLLFVFTIATVVFTPMSWVVALLAVKIDGLPEDISPSTVALACVSCLLITLAPIAAYFLWLWVKKKSIQSWSEFLREVQKSLFHPSKKKPPVNTNYTSPPRPVVAPFKTSNSHDDGKEDDKNNPDEAHKHHVFHVLRRLTTSREDLTAAALQEQGKMKTGGAITPQASAAPGHTPRGVTALLRPRKPRALTDEEKGHNGLFSLRKKKP</sequence>
<dbReference type="Pfam" id="PF00023">
    <property type="entry name" value="Ank"/>
    <property type="match status" value="2"/>
</dbReference>
<keyword evidence="7" id="KW-1185">Reference proteome</keyword>
<dbReference type="InterPro" id="IPR036770">
    <property type="entry name" value="Ankyrin_rpt-contain_sf"/>
</dbReference>
<gene>
    <name evidence="6" type="primary">STI1_2</name>
    <name evidence="6" type="ORF">MFIFM68171_02287</name>
</gene>
<evidence type="ECO:0000313" key="7">
    <source>
        <dbReference type="Proteomes" id="UP001628179"/>
    </source>
</evidence>
<dbReference type="PANTHER" id="PTHR24198:SF165">
    <property type="entry name" value="ANKYRIN REPEAT-CONTAINING PROTEIN-RELATED"/>
    <property type="match status" value="1"/>
</dbReference>
<evidence type="ECO:0000256" key="5">
    <source>
        <dbReference type="SAM" id="Phobius"/>
    </source>
</evidence>
<feature type="compositionally biased region" description="Polar residues" evidence="4">
    <location>
        <begin position="933"/>
        <end position="942"/>
    </location>
</feature>
<evidence type="ECO:0000256" key="1">
    <source>
        <dbReference type="ARBA" id="ARBA00022737"/>
    </source>
</evidence>
<accession>A0ABQ0G2X8</accession>
<dbReference type="SUPFAM" id="SSF48403">
    <property type="entry name" value="Ankyrin repeat"/>
    <property type="match status" value="2"/>
</dbReference>
<dbReference type="RefSeq" id="XP_070913810.1">
    <property type="nucleotide sequence ID" value="XM_071057709.1"/>
</dbReference>
<keyword evidence="5" id="KW-1133">Transmembrane helix</keyword>
<dbReference type="Proteomes" id="UP001628179">
    <property type="component" value="Unassembled WGS sequence"/>
</dbReference>
<feature type="repeat" description="ANK" evidence="3">
    <location>
        <begin position="364"/>
        <end position="396"/>
    </location>
</feature>
<keyword evidence="2 3" id="KW-0040">ANK repeat</keyword>
<feature type="repeat" description="ANK" evidence="3">
    <location>
        <begin position="221"/>
        <end position="253"/>
    </location>
</feature>
<feature type="repeat" description="ANK" evidence="3">
    <location>
        <begin position="504"/>
        <end position="536"/>
    </location>
</feature>
<dbReference type="PROSITE" id="PS50297">
    <property type="entry name" value="ANK_REP_REGION"/>
    <property type="match status" value="7"/>
</dbReference>
<proteinExistence type="predicted"/>
<keyword evidence="1" id="KW-0677">Repeat</keyword>
<feature type="transmembrane region" description="Helical" evidence="5">
    <location>
        <begin position="1284"/>
        <end position="1310"/>
    </location>
</feature>
<dbReference type="SMART" id="SM00248">
    <property type="entry name" value="ANK"/>
    <property type="match status" value="14"/>
</dbReference>
<feature type="region of interest" description="Disordered" evidence="4">
    <location>
        <begin position="750"/>
        <end position="772"/>
    </location>
</feature>
<reference evidence="6 7" key="1">
    <citation type="submission" date="2024-09" db="EMBL/GenBank/DDBJ databases">
        <title>Itraconazole resistance in Madurella fahalii resulting from another homologue of gene encoding cytochrome P450 14-alpha sterol demethylase (CYP51).</title>
        <authorList>
            <person name="Yoshioka I."/>
            <person name="Fahal A.H."/>
            <person name="Kaneko S."/>
            <person name="Yaguchi T."/>
        </authorList>
    </citation>
    <scope>NUCLEOTIDE SEQUENCE [LARGE SCALE GENOMIC DNA]</scope>
    <source>
        <strain evidence="6 7">IFM 68171</strain>
    </source>
</reference>
<feature type="repeat" description="ANK" evidence="3">
    <location>
        <begin position="436"/>
        <end position="469"/>
    </location>
</feature>
<keyword evidence="5" id="KW-0472">Membrane</keyword>
<dbReference type="PANTHER" id="PTHR24198">
    <property type="entry name" value="ANKYRIN REPEAT AND PROTEIN KINASE DOMAIN-CONTAINING PROTEIN"/>
    <property type="match status" value="1"/>
</dbReference>
<dbReference type="PROSITE" id="PS50088">
    <property type="entry name" value="ANK_REPEAT"/>
    <property type="match status" value="10"/>
</dbReference>
<feature type="compositionally biased region" description="Basic and acidic residues" evidence="4">
    <location>
        <begin position="1358"/>
        <end position="1375"/>
    </location>
</feature>
<dbReference type="InterPro" id="IPR002110">
    <property type="entry name" value="Ankyrin_rpt"/>
</dbReference>
<evidence type="ECO:0000256" key="4">
    <source>
        <dbReference type="SAM" id="MobiDB-lite"/>
    </source>
</evidence>
<dbReference type="GeneID" id="98173032"/>
<feature type="region of interest" description="Disordered" evidence="4">
    <location>
        <begin position="911"/>
        <end position="952"/>
    </location>
</feature>
<feature type="region of interest" description="Disordered" evidence="4">
    <location>
        <begin position="1333"/>
        <end position="1376"/>
    </location>
</feature>
<feature type="compositionally biased region" description="Basic and acidic residues" evidence="4">
    <location>
        <begin position="751"/>
        <end position="772"/>
    </location>
</feature>
<feature type="repeat" description="ANK" evidence="3">
    <location>
        <begin position="331"/>
        <end position="363"/>
    </location>
</feature>
<feature type="region of interest" description="Disordered" evidence="4">
    <location>
        <begin position="1403"/>
        <end position="1455"/>
    </location>
</feature>
<dbReference type="Pfam" id="PF12796">
    <property type="entry name" value="Ank_2"/>
    <property type="match status" value="4"/>
</dbReference>
<feature type="region of interest" description="Disordered" evidence="4">
    <location>
        <begin position="1"/>
        <end position="45"/>
    </location>
</feature>
<feature type="repeat" description="ANK" evidence="3">
    <location>
        <begin position="537"/>
        <end position="569"/>
    </location>
</feature>
<feature type="transmembrane region" description="Helical" evidence="5">
    <location>
        <begin position="1249"/>
        <end position="1272"/>
    </location>
</feature>
<feature type="repeat" description="ANK" evidence="3">
    <location>
        <begin position="397"/>
        <end position="429"/>
    </location>
</feature>
<dbReference type="Gene3D" id="1.25.40.20">
    <property type="entry name" value="Ankyrin repeat-containing domain"/>
    <property type="match status" value="5"/>
</dbReference>
<protein>
    <submittedName>
        <fullName evidence="6">Hsp90 cochaperone</fullName>
    </submittedName>
</protein>
<dbReference type="Pfam" id="PF01544">
    <property type="entry name" value="CorA"/>
    <property type="match status" value="1"/>
</dbReference>
<dbReference type="EMBL" id="BAAFSV010000001">
    <property type="protein sequence ID" value="GAB1312077.1"/>
    <property type="molecule type" value="Genomic_DNA"/>
</dbReference>
<comment type="caution">
    <text evidence="6">The sequence shown here is derived from an EMBL/GenBank/DDBJ whole genome shotgun (WGS) entry which is preliminary data.</text>
</comment>
<evidence type="ECO:0000256" key="3">
    <source>
        <dbReference type="PROSITE-ProRule" id="PRU00023"/>
    </source>
</evidence>
<dbReference type="PRINTS" id="PR01415">
    <property type="entry name" value="ANKYRIN"/>
</dbReference>
<organism evidence="6 7">
    <name type="scientific">Madurella fahalii</name>
    <dbReference type="NCBI Taxonomy" id="1157608"/>
    <lineage>
        <taxon>Eukaryota</taxon>
        <taxon>Fungi</taxon>
        <taxon>Dikarya</taxon>
        <taxon>Ascomycota</taxon>
        <taxon>Pezizomycotina</taxon>
        <taxon>Sordariomycetes</taxon>
        <taxon>Sordariomycetidae</taxon>
        <taxon>Sordariales</taxon>
        <taxon>Sordariales incertae sedis</taxon>
        <taxon>Madurella</taxon>
    </lineage>
</organism>
<feature type="repeat" description="ANK" evidence="3">
    <location>
        <begin position="188"/>
        <end position="220"/>
    </location>
</feature>
<feature type="repeat" description="ANK" evidence="3">
    <location>
        <begin position="470"/>
        <end position="493"/>
    </location>
</feature>